<sequence>MKQLDVTNWSQLEDYLNKKIASALKNEGAETARDEMQTHIQEDVYDVYTPISYERRMYDDGLIDPRNIEILMHNDNTISLENIAYDGEKNVPLIVETGNGYFRGASDVLTRGRKFTEATKQSLRKSNKLESALAKGLKRQGLDISSI</sequence>
<comment type="caution">
    <text evidence="1">The sequence shown here is derived from an EMBL/GenBank/DDBJ whole genome shotgun (WGS) entry which is preliminary data.</text>
</comment>
<dbReference type="AlphaFoldDB" id="A0A1V4H8T4"/>
<protein>
    <submittedName>
        <fullName evidence="1">Uncharacterized protein</fullName>
    </submittedName>
</protein>
<evidence type="ECO:0000313" key="2">
    <source>
        <dbReference type="Proteomes" id="UP000190626"/>
    </source>
</evidence>
<proteinExistence type="predicted"/>
<keyword evidence="2" id="KW-1185">Reference proteome</keyword>
<dbReference type="EMBL" id="MBTG01000056">
    <property type="protein sequence ID" value="OPH47624.1"/>
    <property type="molecule type" value="Genomic_DNA"/>
</dbReference>
<reference evidence="2" key="1">
    <citation type="submission" date="2016-07" db="EMBL/GenBank/DDBJ databases">
        <authorList>
            <person name="Florea S."/>
            <person name="Webb J.S."/>
            <person name="Jaromczyk J."/>
            <person name="Schardl C.L."/>
        </authorList>
    </citation>
    <scope>NUCLEOTIDE SEQUENCE [LARGE SCALE GENOMIC DNA]</scope>
    <source>
        <strain evidence="2">CY1</strain>
    </source>
</reference>
<name>A0A1V4H8T4_9BACL</name>
<dbReference type="Proteomes" id="UP000190626">
    <property type="component" value="Unassembled WGS sequence"/>
</dbReference>
<gene>
    <name evidence="1" type="ORF">BC351_10570</name>
</gene>
<evidence type="ECO:0000313" key="1">
    <source>
        <dbReference type="EMBL" id="OPH47624.1"/>
    </source>
</evidence>
<organism evidence="1 2">
    <name type="scientific">Paenibacillus ferrarius</name>
    <dbReference type="NCBI Taxonomy" id="1469647"/>
    <lineage>
        <taxon>Bacteria</taxon>
        <taxon>Bacillati</taxon>
        <taxon>Bacillota</taxon>
        <taxon>Bacilli</taxon>
        <taxon>Bacillales</taxon>
        <taxon>Paenibacillaceae</taxon>
        <taxon>Paenibacillus</taxon>
    </lineage>
</organism>
<accession>A0A1V4H8T4</accession>
<dbReference type="STRING" id="1469647.BC351_10570"/>